<feature type="signal peptide" evidence="1">
    <location>
        <begin position="1"/>
        <end position="18"/>
    </location>
</feature>
<accession>Q0UBI0</accession>
<dbReference type="Proteomes" id="UP000001055">
    <property type="component" value="Unassembled WGS sequence"/>
</dbReference>
<dbReference type="HOGENOM" id="CLU_3069456_0_0_1"/>
<feature type="chain" id="PRO_5004177595" evidence="1">
    <location>
        <begin position="19"/>
        <end position="53"/>
    </location>
</feature>
<evidence type="ECO:0000313" key="2">
    <source>
        <dbReference type="EMBL" id="EAT81383.1"/>
    </source>
</evidence>
<proteinExistence type="predicted"/>
<evidence type="ECO:0000313" key="3">
    <source>
        <dbReference type="Proteomes" id="UP000001055"/>
    </source>
</evidence>
<dbReference type="InParanoid" id="Q0UBI0"/>
<sequence>MCLGNWCVLGRQLWIVRLWLLMIKQRRIHDSRAGGSSRSYLFESFTTQLPEES</sequence>
<organism evidence="2 3">
    <name type="scientific">Phaeosphaeria nodorum (strain SN15 / ATCC MYA-4574 / FGSC 10173)</name>
    <name type="common">Glume blotch fungus</name>
    <name type="synonym">Parastagonospora nodorum</name>
    <dbReference type="NCBI Taxonomy" id="321614"/>
    <lineage>
        <taxon>Eukaryota</taxon>
        <taxon>Fungi</taxon>
        <taxon>Dikarya</taxon>
        <taxon>Ascomycota</taxon>
        <taxon>Pezizomycotina</taxon>
        <taxon>Dothideomycetes</taxon>
        <taxon>Pleosporomycetidae</taxon>
        <taxon>Pleosporales</taxon>
        <taxon>Pleosporineae</taxon>
        <taxon>Phaeosphaeriaceae</taxon>
        <taxon>Parastagonospora</taxon>
    </lineage>
</organism>
<gene>
    <name evidence="2" type="ORF">SNOG_10884</name>
</gene>
<name>Q0UBI0_PHANO</name>
<dbReference type="AlphaFoldDB" id="Q0UBI0"/>
<dbReference type="EMBL" id="CH445342">
    <property type="protein sequence ID" value="EAT81383.1"/>
    <property type="molecule type" value="Genomic_DNA"/>
</dbReference>
<dbReference type="RefSeq" id="XP_001801142.1">
    <property type="nucleotide sequence ID" value="XM_001801090.1"/>
</dbReference>
<reference evidence="3" key="1">
    <citation type="journal article" date="2007" name="Plant Cell">
        <title>Dothideomycete-plant interactions illuminated by genome sequencing and EST analysis of the wheat pathogen Stagonospora nodorum.</title>
        <authorList>
            <person name="Hane J.K."/>
            <person name="Lowe R.G."/>
            <person name="Solomon P.S."/>
            <person name="Tan K.C."/>
            <person name="Schoch C.L."/>
            <person name="Spatafora J.W."/>
            <person name="Crous P.W."/>
            <person name="Kodira C."/>
            <person name="Birren B.W."/>
            <person name="Galagan J.E."/>
            <person name="Torriani S.F."/>
            <person name="McDonald B.A."/>
            <person name="Oliver R.P."/>
        </authorList>
    </citation>
    <scope>NUCLEOTIDE SEQUENCE [LARGE SCALE GENOMIC DNA]</scope>
    <source>
        <strain evidence="3">SN15 / ATCC MYA-4574 / FGSC 10173</strain>
    </source>
</reference>
<dbReference type="GeneID" id="5978050"/>
<keyword evidence="1" id="KW-0732">Signal</keyword>
<evidence type="ECO:0000256" key="1">
    <source>
        <dbReference type="SAM" id="SignalP"/>
    </source>
</evidence>
<protein>
    <submittedName>
        <fullName evidence="2">Uncharacterized protein</fullName>
    </submittedName>
</protein>
<dbReference type="KEGG" id="pno:SNOG_10884"/>